<name>A0AAV7Y2H8_9EUKA</name>
<dbReference type="EMBL" id="JANTQA010000075">
    <property type="protein sequence ID" value="KAJ3424077.1"/>
    <property type="molecule type" value="Genomic_DNA"/>
</dbReference>
<feature type="transmembrane region" description="Helical" evidence="1">
    <location>
        <begin position="226"/>
        <end position="246"/>
    </location>
</feature>
<feature type="transmembrane region" description="Helical" evidence="1">
    <location>
        <begin position="252"/>
        <end position="275"/>
    </location>
</feature>
<keyword evidence="1" id="KW-0812">Transmembrane</keyword>
<comment type="caution">
    <text evidence="2">The sequence shown here is derived from an EMBL/GenBank/DDBJ whole genome shotgun (WGS) entry which is preliminary data.</text>
</comment>
<dbReference type="Proteomes" id="UP001146793">
    <property type="component" value="Unassembled WGS sequence"/>
</dbReference>
<feature type="transmembrane region" description="Helical" evidence="1">
    <location>
        <begin position="12"/>
        <end position="32"/>
    </location>
</feature>
<evidence type="ECO:0000256" key="1">
    <source>
        <dbReference type="SAM" id="Phobius"/>
    </source>
</evidence>
<gene>
    <name evidence="2" type="ORF">M0812_29709</name>
</gene>
<protein>
    <submittedName>
        <fullName evidence="2">Uncharacterized protein</fullName>
    </submittedName>
</protein>
<keyword evidence="1" id="KW-0472">Membrane</keyword>
<dbReference type="AlphaFoldDB" id="A0AAV7Y2H8"/>
<proteinExistence type="predicted"/>
<organism evidence="2 3">
    <name type="scientific">Anaeramoeba flamelloides</name>
    <dbReference type="NCBI Taxonomy" id="1746091"/>
    <lineage>
        <taxon>Eukaryota</taxon>
        <taxon>Metamonada</taxon>
        <taxon>Anaeramoebidae</taxon>
        <taxon>Anaeramoeba</taxon>
    </lineage>
</organism>
<feature type="transmembrane region" description="Helical" evidence="1">
    <location>
        <begin position="52"/>
        <end position="75"/>
    </location>
</feature>
<feature type="transmembrane region" description="Helical" evidence="1">
    <location>
        <begin position="128"/>
        <end position="151"/>
    </location>
</feature>
<evidence type="ECO:0000313" key="2">
    <source>
        <dbReference type="EMBL" id="KAJ3424077.1"/>
    </source>
</evidence>
<feature type="transmembrane region" description="Helical" evidence="1">
    <location>
        <begin position="171"/>
        <end position="192"/>
    </location>
</feature>
<evidence type="ECO:0000313" key="3">
    <source>
        <dbReference type="Proteomes" id="UP001146793"/>
    </source>
</evidence>
<feature type="transmembrane region" description="Helical" evidence="1">
    <location>
        <begin position="87"/>
        <end position="107"/>
    </location>
</feature>
<reference evidence="2" key="1">
    <citation type="submission" date="2022-08" db="EMBL/GenBank/DDBJ databases">
        <title>Novel sulphate-reducing endosymbionts in the free-living metamonad Anaeramoeba.</title>
        <authorList>
            <person name="Jerlstrom-Hultqvist J."/>
            <person name="Cepicka I."/>
            <person name="Gallot-Lavallee L."/>
            <person name="Salas-Leiva D."/>
            <person name="Curtis B.A."/>
            <person name="Zahonova K."/>
            <person name="Pipaliya S."/>
            <person name="Dacks J."/>
            <person name="Roger A.J."/>
        </authorList>
    </citation>
    <scope>NUCLEOTIDE SEQUENCE</scope>
    <source>
        <strain evidence="2">Busselton2</strain>
    </source>
</reference>
<sequence length="301" mass="35145">MVQIKNLETTNTVISVALAVGYFLIFSSYIFLQSKFIKVRSKIKEHTKIGRWICCGGFFMLSMVFLMYQLIRFAVKNVPGGMDFYPISIAFIIIASSYFLVLTYGLQINLVTFKDFSEKNRKRILLKFILKSLLVLNFFPLAIGLICNFLNQRKFSQLDSEMEPNSKYVWYSNHWVVMWSFNLVIMFYYSALGFYSSNKLLKIVPSTFLKKISVADLVKLMNILKIVFGHLFISSIVLIIFFILTITYKNILYRFIFYALYPVFIIGVMFELYFVGKRLLVLIKNTKKMDEINVDNISSDL</sequence>
<accession>A0AAV7Y2H8</accession>
<keyword evidence="1" id="KW-1133">Transmembrane helix</keyword>